<gene>
    <name evidence="6" type="ORF">C884_01438</name>
</gene>
<dbReference type="EMBL" id="ANHZ02000026">
    <property type="protein sequence ID" value="EME35644.1"/>
    <property type="molecule type" value="Genomic_DNA"/>
</dbReference>
<evidence type="ECO:0000256" key="1">
    <source>
        <dbReference type="ARBA" id="ARBA00005417"/>
    </source>
</evidence>
<keyword evidence="3" id="KW-0547">Nucleotide-binding</keyword>
<keyword evidence="7" id="KW-1185">Reference proteome</keyword>
<dbReference type="InterPro" id="IPR003593">
    <property type="entry name" value="AAA+_ATPase"/>
</dbReference>
<sequence length="325" mass="35411">MPTRSDDSLFEDPSIDPQWREARRRQIAQEWVAQDGSGLTGTSLKPVRDPAVVIDDVTMVYRVTSTGGADEQKLSPVSRALRRALGRPPQVDNQALTRVNLLIEQGEFVGFVGRNGSGKSTLMNIVAGQMNPTSGRVWAIDRPSKLGVSVSLVPALSGERNIRLGCLAQGMTPQQVDEVMDELVDIAALGKALHWPMKAYSSGMAARLRFAVATATNPEVLILDEALGTGDAQFQARGKARMDEIRDNAGCVLFVSHSMAEIRSMCTRLVWIDAGEVVADGPVEPVVERYEHYMQLLADGNLLSAQDYRDQALAERVPLELVNTA</sequence>
<comment type="similarity">
    <text evidence="1">Belongs to the ABC transporter superfamily.</text>
</comment>
<reference evidence="6 7" key="1">
    <citation type="journal article" date="2014" name="Genome Announc.">
        <title>Draft Genome Sequence of Kocuria palustris PEL.</title>
        <authorList>
            <person name="Sharma G."/>
            <person name="Khatri I."/>
            <person name="Subramanian S."/>
        </authorList>
    </citation>
    <scope>NUCLEOTIDE SEQUENCE [LARGE SCALE GENOMIC DNA]</scope>
    <source>
        <strain evidence="6 7">PEL</strain>
    </source>
</reference>
<dbReference type="GO" id="GO:0140359">
    <property type="term" value="F:ABC-type transporter activity"/>
    <property type="evidence" value="ECO:0007669"/>
    <property type="project" value="InterPro"/>
</dbReference>
<dbReference type="PROSITE" id="PS50893">
    <property type="entry name" value="ABC_TRANSPORTER_2"/>
    <property type="match status" value="1"/>
</dbReference>
<comment type="caution">
    <text evidence="6">The sequence shown here is derived from an EMBL/GenBank/DDBJ whole genome shotgun (WGS) entry which is preliminary data.</text>
</comment>
<dbReference type="RefSeq" id="WP_006215664.1">
    <property type="nucleotide sequence ID" value="NZ_ANHZ02000026.1"/>
</dbReference>
<dbReference type="PANTHER" id="PTHR46743:SF2">
    <property type="entry name" value="TEICHOIC ACIDS EXPORT ATP-BINDING PROTEIN TAGH"/>
    <property type="match status" value="1"/>
</dbReference>
<dbReference type="InterPro" id="IPR015860">
    <property type="entry name" value="ABC_transpr_TagH-like"/>
</dbReference>
<dbReference type="STRING" id="71999.KPaMU14_06725"/>
<accession>M2YAH0</accession>
<feature type="domain" description="ABC transporter" evidence="5">
    <location>
        <begin position="72"/>
        <end position="299"/>
    </location>
</feature>
<dbReference type="Pfam" id="PF00005">
    <property type="entry name" value="ABC_tran"/>
    <property type="match status" value="1"/>
</dbReference>
<dbReference type="PANTHER" id="PTHR46743">
    <property type="entry name" value="TEICHOIC ACIDS EXPORT ATP-BINDING PROTEIN TAGH"/>
    <property type="match status" value="1"/>
</dbReference>
<evidence type="ECO:0000256" key="3">
    <source>
        <dbReference type="ARBA" id="ARBA00022741"/>
    </source>
</evidence>
<organism evidence="6 7">
    <name type="scientific">Kocuria palustris PEL</name>
    <dbReference type="NCBI Taxonomy" id="1236550"/>
    <lineage>
        <taxon>Bacteria</taxon>
        <taxon>Bacillati</taxon>
        <taxon>Actinomycetota</taxon>
        <taxon>Actinomycetes</taxon>
        <taxon>Micrococcales</taxon>
        <taxon>Micrococcaceae</taxon>
        <taxon>Kocuria</taxon>
    </lineage>
</organism>
<dbReference type="InterPro" id="IPR027417">
    <property type="entry name" value="P-loop_NTPase"/>
</dbReference>
<evidence type="ECO:0000259" key="5">
    <source>
        <dbReference type="PROSITE" id="PS50893"/>
    </source>
</evidence>
<dbReference type="GO" id="GO:0005524">
    <property type="term" value="F:ATP binding"/>
    <property type="evidence" value="ECO:0007669"/>
    <property type="project" value="UniProtKB-KW"/>
</dbReference>
<evidence type="ECO:0000313" key="6">
    <source>
        <dbReference type="EMBL" id="EME35644.1"/>
    </source>
</evidence>
<evidence type="ECO:0000256" key="4">
    <source>
        <dbReference type="ARBA" id="ARBA00022840"/>
    </source>
</evidence>
<dbReference type="InterPro" id="IPR017871">
    <property type="entry name" value="ABC_transporter-like_CS"/>
</dbReference>
<protein>
    <recommendedName>
        <fullName evidence="5">ABC transporter domain-containing protein</fullName>
    </recommendedName>
</protein>
<dbReference type="SMART" id="SM00382">
    <property type="entry name" value="AAA"/>
    <property type="match status" value="1"/>
</dbReference>
<dbReference type="Gene3D" id="3.40.50.300">
    <property type="entry name" value="P-loop containing nucleotide triphosphate hydrolases"/>
    <property type="match status" value="1"/>
</dbReference>
<keyword evidence="2" id="KW-0813">Transport</keyword>
<dbReference type="PROSITE" id="PS00211">
    <property type="entry name" value="ABC_TRANSPORTER_1"/>
    <property type="match status" value="1"/>
</dbReference>
<keyword evidence="4" id="KW-0067">ATP-binding</keyword>
<dbReference type="Proteomes" id="UP000009877">
    <property type="component" value="Unassembled WGS sequence"/>
</dbReference>
<dbReference type="GO" id="GO:0016887">
    <property type="term" value="F:ATP hydrolysis activity"/>
    <property type="evidence" value="ECO:0007669"/>
    <property type="project" value="InterPro"/>
</dbReference>
<dbReference type="SUPFAM" id="SSF52540">
    <property type="entry name" value="P-loop containing nucleoside triphosphate hydrolases"/>
    <property type="match status" value="1"/>
</dbReference>
<evidence type="ECO:0000256" key="2">
    <source>
        <dbReference type="ARBA" id="ARBA00022448"/>
    </source>
</evidence>
<name>M2YAH0_9MICC</name>
<dbReference type="AlphaFoldDB" id="M2YAH0"/>
<dbReference type="GO" id="GO:0016020">
    <property type="term" value="C:membrane"/>
    <property type="evidence" value="ECO:0007669"/>
    <property type="project" value="InterPro"/>
</dbReference>
<dbReference type="InterPro" id="IPR050683">
    <property type="entry name" value="Bact_Polysacc_Export_ATP-bd"/>
</dbReference>
<proteinExistence type="inferred from homology"/>
<evidence type="ECO:0000313" key="7">
    <source>
        <dbReference type="Proteomes" id="UP000009877"/>
    </source>
</evidence>
<dbReference type="InterPro" id="IPR003439">
    <property type="entry name" value="ABC_transporter-like_ATP-bd"/>
</dbReference>
<dbReference type="CDD" id="cd03220">
    <property type="entry name" value="ABC_KpsT_Wzt"/>
    <property type="match status" value="1"/>
</dbReference>